<dbReference type="InterPro" id="IPR045249">
    <property type="entry name" value="HARBI1-like"/>
</dbReference>
<dbReference type="OrthoDB" id="6606022at2759"/>
<dbReference type="GO" id="GO:0046872">
    <property type="term" value="F:metal ion binding"/>
    <property type="evidence" value="ECO:0007669"/>
    <property type="project" value="UniProtKB-KW"/>
</dbReference>
<accession>A0A9Q1CUK5</accession>
<dbReference type="PRINTS" id="PR02086">
    <property type="entry name" value="PUTNUCHARBI1"/>
</dbReference>
<evidence type="ECO:0000313" key="14">
    <source>
        <dbReference type="EMBL" id="KAJ8051204.1"/>
    </source>
</evidence>
<evidence type="ECO:0000256" key="6">
    <source>
        <dbReference type="ARBA" id="ARBA00022490"/>
    </source>
</evidence>
<comment type="cofactor">
    <cofactor evidence="1">
        <name>a divalent metal cation</name>
        <dbReference type="ChEBI" id="CHEBI:60240"/>
    </cofactor>
</comment>
<dbReference type="InterPro" id="IPR027806">
    <property type="entry name" value="HARBI1_dom"/>
</dbReference>
<dbReference type="Proteomes" id="UP001152320">
    <property type="component" value="Chromosome 1"/>
</dbReference>
<keyword evidence="15" id="KW-1185">Reference proteome</keyword>
<evidence type="ECO:0000256" key="12">
    <source>
        <dbReference type="ARBA" id="ARBA00045850"/>
    </source>
</evidence>
<keyword evidence="7" id="KW-0540">Nuclease</keyword>
<evidence type="ECO:0000256" key="7">
    <source>
        <dbReference type="ARBA" id="ARBA00022722"/>
    </source>
</evidence>
<dbReference type="InterPro" id="IPR026103">
    <property type="entry name" value="HARBI1_animal"/>
</dbReference>
<evidence type="ECO:0000256" key="1">
    <source>
        <dbReference type="ARBA" id="ARBA00001968"/>
    </source>
</evidence>
<dbReference type="GO" id="GO:0016787">
    <property type="term" value="F:hydrolase activity"/>
    <property type="evidence" value="ECO:0007669"/>
    <property type="project" value="UniProtKB-KW"/>
</dbReference>
<comment type="subcellular location">
    <subcellularLocation>
        <location evidence="3">Cytoplasm</location>
    </subcellularLocation>
    <subcellularLocation>
        <location evidence="2">Nucleus</location>
    </subcellularLocation>
</comment>
<protein>
    <recommendedName>
        <fullName evidence="5">Putative nuclease HARBI1</fullName>
    </recommendedName>
    <alternativeName>
        <fullName evidence="11">Harbinger transposase-derived nuclease</fullName>
    </alternativeName>
</protein>
<evidence type="ECO:0000256" key="10">
    <source>
        <dbReference type="ARBA" id="ARBA00023242"/>
    </source>
</evidence>
<dbReference type="GO" id="GO:0004518">
    <property type="term" value="F:nuclease activity"/>
    <property type="evidence" value="ECO:0007669"/>
    <property type="project" value="UniProtKB-KW"/>
</dbReference>
<evidence type="ECO:0000256" key="3">
    <source>
        <dbReference type="ARBA" id="ARBA00004496"/>
    </source>
</evidence>
<dbReference type="GO" id="GO:0005634">
    <property type="term" value="C:nucleus"/>
    <property type="evidence" value="ECO:0007669"/>
    <property type="project" value="UniProtKB-SubCell"/>
</dbReference>
<keyword evidence="8" id="KW-0479">Metal-binding</keyword>
<comment type="function">
    <text evidence="12">Transposase-derived protein that may have nuclease activity. Does not have transposase activity.</text>
</comment>
<dbReference type="EMBL" id="JAIZAY010000001">
    <property type="protein sequence ID" value="KAJ8051204.1"/>
    <property type="molecule type" value="Genomic_DNA"/>
</dbReference>
<evidence type="ECO:0000256" key="5">
    <source>
        <dbReference type="ARBA" id="ARBA00015519"/>
    </source>
</evidence>
<name>A0A9Q1CUK5_HOLLE</name>
<keyword evidence="6" id="KW-0963">Cytoplasm</keyword>
<evidence type="ECO:0000256" key="4">
    <source>
        <dbReference type="ARBA" id="ARBA00006958"/>
    </source>
</evidence>
<feature type="domain" description="DDE Tnp4" evidence="13">
    <location>
        <begin position="172"/>
        <end position="324"/>
    </location>
</feature>
<dbReference type="PANTHER" id="PTHR22930">
    <property type="match status" value="1"/>
</dbReference>
<keyword evidence="10" id="KW-0539">Nucleus</keyword>
<gene>
    <name evidence="14" type="ORF">HOLleu_04684</name>
</gene>
<dbReference type="Pfam" id="PF13359">
    <property type="entry name" value="DDE_Tnp_4"/>
    <property type="match status" value="1"/>
</dbReference>
<proteinExistence type="inferred from homology"/>
<organism evidence="14 15">
    <name type="scientific">Holothuria leucospilota</name>
    <name type="common">Black long sea cucumber</name>
    <name type="synonym">Mertensiothuria leucospilota</name>
    <dbReference type="NCBI Taxonomy" id="206669"/>
    <lineage>
        <taxon>Eukaryota</taxon>
        <taxon>Metazoa</taxon>
        <taxon>Echinodermata</taxon>
        <taxon>Eleutherozoa</taxon>
        <taxon>Echinozoa</taxon>
        <taxon>Holothuroidea</taxon>
        <taxon>Aspidochirotacea</taxon>
        <taxon>Aspidochirotida</taxon>
        <taxon>Holothuriidae</taxon>
        <taxon>Holothuria</taxon>
    </lineage>
</organism>
<evidence type="ECO:0000256" key="11">
    <source>
        <dbReference type="ARBA" id="ARBA00030126"/>
    </source>
</evidence>
<dbReference type="PANTHER" id="PTHR22930:SF227">
    <property type="entry name" value="DDE TNP4 DOMAIN-CONTAINING PROTEIN"/>
    <property type="match status" value="1"/>
</dbReference>
<evidence type="ECO:0000313" key="15">
    <source>
        <dbReference type="Proteomes" id="UP001152320"/>
    </source>
</evidence>
<evidence type="ECO:0000256" key="9">
    <source>
        <dbReference type="ARBA" id="ARBA00022801"/>
    </source>
</evidence>
<evidence type="ECO:0000259" key="13">
    <source>
        <dbReference type="Pfam" id="PF13359"/>
    </source>
</evidence>
<reference evidence="14" key="1">
    <citation type="submission" date="2021-10" db="EMBL/GenBank/DDBJ databases">
        <title>Tropical sea cucumber genome reveals ecological adaptation and Cuvierian tubules defense mechanism.</title>
        <authorList>
            <person name="Chen T."/>
        </authorList>
    </citation>
    <scope>NUCLEOTIDE SEQUENCE</scope>
    <source>
        <strain evidence="14">Nanhai2018</strain>
        <tissue evidence="14">Muscle</tissue>
    </source>
</reference>
<keyword evidence="9" id="KW-0378">Hydrolase</keyword>
<sequence length="419" mass="47307">MSDLAGIKFSIKTTFLVKAMAVYMAFGLMERENQRARRRERVFRDRTNPLDLWTDQQMYAKYRFSRLACINIIDMLQDELEHRTRRNHALPPSLQVFIALRFFGHGSVTDDSGAEPHGVSIPTACRAVRRVTKALWQRQNQFIKFPTTPEEVQQKQRDFMVIQGFPRVVGAIDGTHIRLTNVALGPTEYVYVNRKGFYSINVKLVCDAKYRILNVVARWPGSTHDSRILQESRLGHAFRDGQLQGILLGDSGYALKPWLMTPSGIPQTPAEQAYNSAHRTTKALIEHLNGQLKNKFLCLGGTGPRVRTAEKVCDIITACCVLFNISKDDHIQEPYNHMPDDDNPAPEAAADDDVYGTAVRNDIVCNFFTQFLWLAIESSAEKHPTISQKLCVANGSMTITFLARIFTLDHGLAVFSEGS</sequence>
<comment type="caution">
    <text evidence="14">The sequence shown here is derived from an EMBL/GenBank/DDBJ whole genome shotgun (WGS) entry which is preliminary data.</text>
</comment>
<evidence type="ECO:0000256" key="2">
    <source>
        <dbReference type="ARBA" id="ARBA00004123"/>
    </source>
</evidence>
<evidence type="ECO:0000256" key="8">
    <source>
        <dbReference type="ARBA" id="ARBA00022723"/>
    </source>
</evidence>
<comment type="similarity">
    <text evidence="4">Belongs to the HARBI1 family.</text>
</comment>
<dbReference type="GO" id="GO:0005737">
    <property type="term" value="C:cytoplasm"/>
    <property type="evidence" value="ECO:0007669"/>
    <property type="project" value="UniProtKB-SubCell"/>
</dbReference>
<dbReference type="AlphaFoldDB" id="A0A9Q1CUK5"/>